<feature type="region of interest" description="Disordered" evidence="1">
    <location>
        <begin position="1"/>
        <end position="56"/>
    </location>
</feature>
<sequence length="56" mass="6153">EEVEDIMMEEKRTSDLDNESERVSGDESTEEEGQTSDGAAGGSDQPLLVRKRKPQG</sequence>
<reference evidence="2 3" key="1">
    <citation type="submission" date="2024-05" db="EMBL/GenBank/DDBJ databases">
        <title>Genome sequencing and assembly of Indian major carp, Cirrhinus mrigala (Hamilton, 1822).</title>
        <authorList>
            <person name="Mohindra V."/>
            <person name="Chowdhury L.M."/>
            <person name="Lal K."/>
            <person name="Jena J.K."/>
        </authorList>
    </citation>
    <scope>NUCLEOTIDE SEQUENCE [LARGE SCALE GENOMIC DNA]</scope>
    <source>
        <strain evidence="2">CM1030</strain>
        <tissue evidence="2">Blood</tissue>
    </source>
</reference>
<evidence type="ECO:0000313" key="2">
    <source>
        <dbReference type="EMBL" id="KAL0169512.1"/>
    </source>
</evidence>
<keyword evidence="3" id="KW-1185">Reference proteome</keyword>
<dbReference type="Proteomes" id="UP001529510">
    <property type="component" value="Unassembled WGS sequence"/>
</dbReference>
<comment type="caution">
    <text evidence="2">The sequence shown here is derived from an EMBL/GenBank/DDBJ whole genome shotgun (WGS) entry which is preliminary data.</text>
</comment>
<dbReference type="EMBL" id="JAMKFB020000017">
    <property type="protein sequence ID" value="KAL0169512.1"/>
    <property type="molecule type" value="Genomic_DNA"/>
</dbReference>
<dbReference type="AlphaFoldDB" id="A0ABD0P6V2"/>
<accession>A0ABD0P6V2</accession>
<feature type="non-terminal residue" evidence="2">
    <location>
        <position position="1"/>
    </location>
</feature>
<name>A0ABD0P6V2_CIRMR</name>
<gene>
    <name evidence="2" type="ORF">M9458_034108</name>
</gene>
<evidence type="ECO:0000313" key="3">
    <source>
        <dbReference type="Proteomes" id="UP001529510"/>
    </source>
</evidence>
<evidence type="ECO:0000256" key="1">
    <source>
        <dbReference type="SAM" id="MobiDB-lite"/>
    </source>
</evidence>
<proteinExistence type="predicted"/>
<feature type="compositionally biased region" description="Basic and acidic residues" evidence="1">
    <location>
        <begin position="8"/>
        <end position="25"/>
    </location>
</feature>
<feature type="non-terminal residue" evidence="2">
    <location>
        <position position="56"/>
    </location>
</feature>
<protein>
    <recommendedName>
        <fullName evidence="4">RNA polymerase II second largest subunit</fullName>
    </recommendedName>
</protein>
<organism evidence="2 3">
    <name type="scientific">Cirrhinus mrigala</name>
    <name type="common">Mrigala</name>
    <dbReference type="NCBI Taxonomy" id="683832"/>
    <lineage>
        <taxon>Eukaryota</taxon>
        <taxon>Metazoa</taxon>
        <taxon>Chordata</taxon>
        <taxon>Craniata</taxon>
        <taxon>Vertebrata</taxon>
        <taxon>Euteleostomi</taxon>
        <taxon>Actinopterygii</taxon>
        <taxon>Neopterygii</taxon>
        <taxon>Teleostei</taxon>
        <taxon>Ostariophysi</taxon>
        <taxon>Cypriniformes</taxon>
        <taxon>Cyprinidae</taxon>
        <taxon>Labeoninae</taxon>
        <taxon>Labeonini</taxon>
        <taxon>Cirrhinus</taxon>
    </lineage>
</organism>
<evidence type="ECO:0008006" key="4">
    <source>
        <dbReference type="Google" id="ProtNLM"/>
    </source>
</evidence>